<evidence type="ECO:0000313" key="3">
    <source>
        <dbReference type="Proteomes" id="UP000007129"/>
    </source>
</evidence>
<evidence type="ECO:0000313" key="2">
    <source>
        <dbReference type="EMBL" id="EKG20625.1"/>
    </source>
</evidence>
<comment type="caution">
    <text evidence="2">The sequence shown here is derived from an EMBL/GenBank/DDBJ whole genome shotgun (WGS) entry which is preliminary data.</text>
</comment>
<dbReference type="InterPro" id="IPR028116">
    <property type="entry name" value="Cis-CaaD-like"/>
</dbReference>
<gene>
    <name evidence="2" type="ORF">MPH_02152</name>
</gene>
<dbReference type="Proteomes" id="UP000007129">
    <property type="component" value="Unassembled WGS sequence"/>
</dbReference>
<evidence type="ECO:0000259" key="1">
    <source>
        <dbReference type="Pfam" id="PF14832"/>
    </source>
</evidence>
<dbReference type="OrthoDB" id="2129288at2759"/>
<sequence length="149" mass="17353">MPLWMIYHPAGTFEDDASKEALSKDITKFYTDIELPKFYVVVNFVKLNPTDTWIGGRPNTGNPFIRFKIDHIAVHIPNADEYYHATTAKIDALLKPHVADKGYDWEFHIDETERRLWKVNGYIPPQYKSEGEKLWAKENKPVPYPGMIQ</sequence>
<dbReference type="AlphaFoldDB" id="K2SVL0"/>
<proteinExistence type="predicted"/>
<dbReference type="InParanoid" id="K2SVL0"/>
<dbReference type="EMBL" id="AHHD01000083">
    <property type="protein sequence ID" value="EKG20625.1"/>
    <property type="molecule type" value="Genomic_DNA"/>
</dbReference>
<dbReference type="VEuPathDB" id="FungiDB:MPH_02152"/>
<name>K2SVL0_MACPH</name>
<dbReference type="HOGENOM" id="CLU_113367_0_0_1"/>
<reference evidence="2 3" key="1">
    <citation type="journal article" date="2012" name="BMC Genomics">
        <title>Tools to kill: Genome of one of the most destructive plant pathogenic fungi Macrophomina phaseolina.</title>
        <authorList>
            <person name="Islam M.S."/>
            <person name="Haque M.S."/>
            <person name="Islam M.M."/>
            <person name="Emdad E.M."/>
            <person name="Halim A."/>
            <person name="Hossen Q.M.M."/>
            <person name="Hossain M.Z."/>
            <person name="Ahmed B."/>
            <person name="Rahim S."/>
            <person name="Rahman M.S."/>
            <person name="Alam M.M."/>
            <person name="Hou S."/>
            <person name="Wan X."/>
            <person name="Saito J.A."/>
            <person name="Alam M."/>
        </authorList>
    </citation>
    <scope>NUCLEOTIDE SEQUENCE [LARGE SCALE GENOMIC DNA]</scope>
    <source>
        <strain evidence="2 3">MS6</strain>
    </source>
</reference>
<dbReference type="Pfam" id="PF14832">
    <property type="entry name" value="Tautomerase_3"/>
    <property type="match status" value="1"/>
</dbReference>
<feature type="domain" description="Tautomerase cis-CaaD-like" evidence="1">
    <location>
        <begin position="1"/>
        <end position="140"/>
    </location>
</feature>
<dbReference type="InterPro" id="IPR014347">
    <property type="entry name" value="Tautomerase/MIF_sf"/>
</dbReference>
<dbReference type="eggNOG" id="ENOG502SN9D">
    <property type="taxonomic scope" value="Eukaryota"/>
</dbReference>
<dbReference type="Gene3D" id="3.30.429.10">
    <property type="entry name" value="Macrophage Migration Inhibitory Factor"/>
    <property type="match status" value="1"/>
</dbReference>
<accession>K2SVL0</accession>
<protein>
    <submittedName>
        <fullName evidence="2">Tautomerase</fullName>
    </submittedName>
</protein>
<organism evidence="2 3">
    <name type="scientific">Macrophomina phaseolina (strain MS6)</name>
    <name type="common">Charcoal rot fungus</name>
    <dbReference type="NCBI Taxonomy" id="1126212"/>
    <lineage>
        <taxon>Eukaryota</taxon>
        <taxon>Fungi</taxon>
        <taxon>Dikarya</taxon>
        <taxon>Ascomycota</taxon>
        <taxon>Pezizomycotina</taxon>
        <taxon>Dothideomycetes</taxon>
        <taxon>Dothideomycetes incertae sedis</taxon>
        <taxon>Botryosphaeriales</taxon>
        <taxon>Botryosphaeriaceae</taxon>
        <taxon>Macrophomina</taxon>
    </lineage>
</organism>